<dbReference type="GO" id="GO:0034605">
    <property type="term" value="P:cellular response to heat"/>
    <property type="evidence" value="ECO:0007669"/>
    <property type="project" value="TreeGrafter"/>
</dbReference>
<evidence type="ECO:0000313" key="12">
    <source>
        <dbReference type="Proteomes" id="UP000825935"/>
    </source>
</evidence>
<comment type="similarity">
    <text evidence="8">Belongs to the ClpA/ClpB family.</text>
</comment>
<evidence type="ECO:0000256" key="2">
    <source>
        <dbReference type="ARBA" id="ARBA00022528"/>
    </source>
</evidence>
<dbReference type="InterPro" id="IPR027417">
    <property type="entry name" value="P-loop_NTPase"/>
</dbReference>
<reference evidence="11" key="1">
    <citation type="submission" date="2021-08" db="EMBL/GenBank/DDBJ databases">
        <title>WGS assembly of Ceratopteris richardii.</title>
        <authorList>
            <person name="Marchant D.B."/>
            <person name="Chen G."/>
            <person name="Jenkins J."/>
            <person name="Shu S."/>
            <person name="Leebens-Mack J."/>
            <person name="Grimwood J."/>
            <person name="Schmutz J."/>
            <person name="Soltis P."/>
            <person name="Soltis D."/>
            <person name="Chen Z.-H."/>
        </authorList>
    </citation>
    <scope>NUCLEOTIDE SEQUENCE</scope>
    <source>
        <strain evidence="11">Whitten #5841</strain>
        <tissue evidence="11">Leaf</tissue>
    </source>
</reference>
<proteinExistence type="inferred from homology"/>
<dbReference type="SMART" id="SM01086">
    <property type="entry name" value="ClpB_D2-small"/>
    <property type="match status" value="1"/>
</dbReference>
<protein>
    <submittedName>
        <fullName evidence="11">Uncharacterized protein</fullName>
    </submittedName>
</protein>
<dbReference type="SMART" id="SM00382">
    <property type="entry name" value="AAA"/>
    <property type="match status" value="2"/>
</dbReference>
<evidence type="ECO:0000256" key="1">
    <source>
        <dbReference type="ARBA" id="ARBA00004229"/>
    </source>
</evidence>
<evidence type="ECO:0000256" key="5">
    <source>
        <dbReference type="ARBA" id="ARBA00022741"/>
    </source>
</evidence>
<dbReference type="InterPro" id="IPR003593">
    <property type="entry name" value="AAA+_ATPase"/>
</dbReference>
<keyword evidence="7 8" id="KW-0143">Chaperone</keyword>
<name>A0A8T2T9A3_CERRI</name>
<evidence type="ECO:0000313" key="11">
    <source>
        <dbReference type="EMBL" id="KAH7405499.1"/>
    </source>
</evidence>
<dbReference type="InterPro" id="IPR019489">
    <property type="entry name" value="Clp_ATPase_C"/>
</dbReference>
<dbReference type="Gene3D" id="3.40.50.300">
    <property type="entry name" value="P-loop containing nucleotide triphosphate hydrolases"/>
    <property type="match status" value="2"/>
</dbReference>
<evidence type="ECO:0000256" key="7">
    <source>
        <dbReference type="ARBA" id="ARBA00023186"/>
    </source>
</evidence>
<evidence type="ECO:0000259" key="9">
    <source>
        <dbReference type="SMART" id="SM00382"/>
    </source>
</evidence>
<dbReference type="PRINTS" id="PR00300">
    <property type="entry name" value="CLPPROTEASEA"/>
</dbReference>
<dbReference type="GO" id="GO:0016887">
    <property type="term" value="F:ATP hydrolysis activity"/>
    <property type="evidence" value="ECO:0007669"/>
    <property type="project" value="InterPro"/>
</dbReference>
<keyword evidence="5 8" id="KW-0547">Nucleotide-binding</keyword>
<keyword evidence="6 8" id="KW-0067">ATP-binding</keyword>
<dbReference type="InterPro" id="IPR018368">
    <property type="entry name" value="ClpA/B_CS1"/>
</dbReference>
<comment type="caution">
    <text evidence="11">The sequence shown here is derived from an EMBL/GenBank/DDBJ whole genome shotgun (WGS) entry which is preliminary data.</text>
</comment>
<keyword evidence="4" id="KW-0677">Repeat</keyword>
<dbReference type="GO" id="GO:0005524">
    <property type="term" value="F:ATP binding"/>
    <property type="evidence" value="ECO:0007669"/>
    <property type="project" value="UniProtKB-KW"/>
</dbReference>
<dbReference type="InterPro" id="IPR028299">
    <property type="entry name" value="ClpA/B_CS2"/>
</dbReference>
<dbReference type="PANTHER" id="PTHR11638">
    <property type="entry name" value="ATP-DEPENDENT CLP PROTEASE"/>
    <property type="match status" value="1"/>
</dbReference>
<dbReference type="OrthoDB" id="47330at2759"/>
<organism evidence="11 12">
    <name type="scientific">Ceratopteris richardii</name>
    <name type="common">Triangle waterfern</name>
    <dbReference type="NCBI Taxonomy" id="49495"/>
    <lineage>
        <taxon>Eukaryota</taxon>
        <taxon>Viridiplantae</taxon>
        <taxon>Streptophyta</taxon>
        <taxon>Embryophyta</taxon>
        <taxon>Tracheophyta</taxon>
        <taxon>Polypodiopsida</taxon>
        <taxon>Polypodiidae</taxon>
        <taxon>Polypodiales</taxon>
        <taxon>Pteridineae</taxon>
        <taxon>Pteridaceae</taxon>
        <taxon>Parkerioideae</taxon>
        <taxon>Ceratopteris</taxon>
    </lineage>
</organism>
<evidence type="ECO:0000256" key="6">
    <source>
        <dbReference type="ARBA" id="ARBA00022840"/>
    </source>
</evidence>
<feature type="domain" description="Clp ATPase C-terminal" evidence="10">
    <location>
        <begin position="516"/>
        <end position="591"/>
    </location>
</feature>
<sequence length="613" mass="68554">MQVAIRFARASSTEDKQYSGMRKNVKFCSQVRALLSRSRMSLLDAFCVNMTDLARDGKLDPVVGRAAQIERVIQILGRRTKNNPCLVGEPGVGKTAIVEGIAQRIVSHDVPETISRKQVMSLYLALLIAGTEQRGSFEQKLMNLVKEIKRRDDIILFMDEVHTLITGSGDAANILKPALARGELRCIGATTFHEYTKHIRKDPALERRFQLVHVPEPTVEETILMLKNLKLRYEKLISDRLLPDKAIDVMDEAGSLVHLCHLQQSKEVEIAIRNLNDLFGAVTVTDIQCVVSVWTGIPVETVSMEEASRLLNLEDALRLRVIGQDEALKAVCRSIRRSRAGLRNPRRPIASFMFAGPSGVGKTELAKAVATCYFGSEEAMIRLDMSEFMERHTVSRLLGSPPGYIGHDEPGRLTDSVRKRRHSVVLFDEIEKAHPDVLNIMLQILEDGRLTDSKGETADFRNTLVIMTSNIGSGEIVNGDHGSYKAVKAMVNYELTRAFRAEFLNRIDEIIIFKKLMKDEVNDIADIMLTEVFDRFKDILVIEGYSTSYGVRPLRRAITRLVEDILAESLLKGDIKNGESVIIDVDTQGTVMLSKCVTGTALQELIKVPMVPK</sequence>
<dbReference type="Gene3D" id="1.10.8.60">
    <property type="match status" value="2"/>
</dbReference>
<dbReference type="InterPro" id="IPR050130">
    <property type="entry name" value="ClpA_ClpB"/>
</dbReference>
<dbReference type="InterPro" id="IPR003959">
    <property type="entry name" value="ATPase_AAA_core"/>
</dbReference>
<dbReference type="OMA" id="NTIMILT"/>
<gene>
    <name evidence="11" type="ORF">KP509_15G072900</name>
</gene>
<dbReference type="CDD" id="cd19499">
    <property type="entry name" value="RecA-like_ClpB_Hsp104-like"/>
    <property type="match status" value="1"/>
</dbReference>
<evidence type="ECO:0000256" key="4">
    <source>
        <dbReference type="ARBA" id="ARBA00022737"/>
    </source>
</evidence>
<dbReference type="GO" id="GO:0009507">
    <property type="term" value="C:chloroplast"/>
    <property type="evidence" value="ECO:0007669"/>
    <property type="project" value="UniProtKB-SubCell"/>
</dbReference>
<feature type="domain" description="AAA+ ATPase" evidence="9">
    <location>
        <begin position="348"/>
        <end position="518"/>
    </location>
</feature>
<dbReference type="Pfam" id="PF07724">
    <property type="entry name" value="AAA_2"/>
    <property type="match status" value="1"/>
</dbReference>
<evidence type="ECO:0000256" key="8">
    <source>
        <dbReference type="RuleBase" id="RU004432"/>
    </source>
</evidence>
<dbReference type="InterPro" id="IPR041546">
    <property type="entry name" value="ClpA/ClpB_AAA_lid"/>
</dbReference>
<evidence type="ECO:0000259" key="10">
    <source>
        <dbReference type="SMART" id="SM01086"/>
    </source>
</evidence>
<keyword evidence="3" id="KW-0934">Plastid</keyword>
<keyword evidence="2" id="KW-0150">Chloroplast</keyword>
<keyword evidence="12" id="KW-1185">Reference proteome</keyword>
<dbReference type="Pfam" id="PF10431">
    <property type="entry name" value="ClpB_D2-small"/>
    <property type="match status" value="1"/>
</dbReference>
<dbReference type="SUPFAM" id="SSF52540">
    <property type="entry name" value="P-loop containing nucleoside triphosphate hydrolases"/>
    <property type="match status" value="2"/>
</dbReference>
<feature type="domain" description="AAA+ ATPase" evidence="9">
    <location>
        <begin position="80"/>
        <end position="218"/>
    </location>
</feature>
<dbReference type="Gene3D" id="4.10.860.10">
    <property type="entry name" value="UVR domain"/>
    <property type="match status" value="1"/>
</dbReference>
<accession>A0A8T2T9A3</accession>
<dbReference type="PROSITE" id="PS00871">
    <property type="entry name" value="CLPAB_2"/>
    <property type="match status" value="1"/>
</dbReference>
<comment type="subcellular location">
    <subcellularLocation>
        <location evidence="1">Plastid</location>
        <location evidence="1">Chloroplast</location>
    </subcellularLocation>
</comment>
<dbReference type="Pfam" id="PF00004">
    <property type="entry name" value="AAA"/>
    <property type="match status" value="1"/>
</dbReference>
<dbReference type="PROSITE" id="PS00870">
    <property type="entry name" value="CLPAB_1"/>
    <property type="match status" value="1"/>
</dbReference>
<dbReference type="Proteomes" id="UP000825935">
    <property type="component" value="Chromosome 15"/>
</dbReference>
<evidence type="ECO:0000256" key="3">
    <source>
        <dbReference type="ARBA" id="ARBA00022640"/>
    </source>
</evidence>
<dbReference type="Pfam" id="PF17871">
    <property type="entry name" value="AAA_lid_9"/>
    <property type="match status" value="1"/>
</dbReference>
<dbReference type="EMBL" id="CM035420">
    <property type="protein sequence ID" value="KAH7405499.1"/>
    <property type="molecule type" value="Genomic_DNA"/>
</dbReference>
<dbReference type="InterPro" id="IPR001270">
    <property type="entry name" value="ClpA/B"/>
</dbReference>
<dbReference type="CDD" id="cd00009">
    <property type="entry name" value="AAA"/>
    <property type="match status" value="1"/>
</dbReference>
<dbReference type="AlphaFoldDB" id="A0A8T2T9A3"/>
<dbReference type="PANTHER" id="PTHR11638:SF155">
    <property type="entry name" value="CHAPERONE PROTEIN CLPC1, CHLOROPLASTIC-LIKE"/>
    <property type="match status" value="1"/>
</dbReference>
<dbReference type="FunFam" id="3.40.50.300:FF:000025">
    <property type="entry name" value="ATP-dependent Clp protease subunit"/>
    <property type="match status" value="1"/>
</dbReference>